<evidence type="ECO:0000256" key="9">
    <source>
        <dbReference type="SAM" id="Phobius"/>
    </source>
</evidence>
<comment type="subcellular location">
    <subcellularLocation>
        <location evidence="1">Endoplasmic reticulum membrane</location>
        <topology evidence="1">Multi-pass membrane protein</topology>
    </subcellularLocation>
</comment>
<organism evidence="10 11">
    <name type="scientific">Pyrocoelia pectoralis</name>
    <dbReference type="NCBI Taxonomy" id="417401"/>
    <lineage>
        <taxon>Eukaryota</taxon>
        <taxon>Metazoa</taxon>
        <taxon>Ecdysozoa</taxon>
        <taxon>Arthropoda</taxon>
        <taxon>Hexapoda</taxon>
        <taxon>Insecta</taxon>
        <taxon>Pterygota</taxon>
        <taxon>Neoptera</taxon>
        <taxon>Endopterygota</taxon>
        <taxon>Coleoptera</taxon>
        <taxon>Polyphaga</taxon>
        <taxon>Elateriformia</taxon>
        <taxon>Elateroidea</taxon>
        <taxon>Lampyridae</taxon>
        <taxon>Lampyrinae</taxon>
        <taxon>Pyrocoelia</taxon>
    </lineage>
</organism>
<evidence type="ECO:0000256" key="2">
    <source>
        <dbReference type="ARBA" id="ARBA00022692"/>
    </source>
</evidence>
<dbReference type="GO" id="GO:0019915">
    <property type="term" value="P:lipid storage"/>
    <property type="evidence" value="ECO:0007669"/>
    <property type="project" value="InterPro"/>
</dbReference>
<evidence type="ECO:0000313" key="11">
    <source>
        <dbReference type="Proteomes" id="UP001329430"/>
    </source>
</evidence>
<evidence type="ECO:0000256" key="5">
    <source>
        <dbReference type="ARBA" id="ARBA00022989"/>
    </source>
</evidence>
<dbReference type="InterPro" id="IPR046401">
    <property type="entry name" value="FITM1/2"/>
</dbReference>
<feature type="transmembrane region" description="Helical" evidence="9">
    <location>
        <begin position="262"/>
        <end position="285"/>
    </location>
</feature>
<evidence type="ECO:0000256" key="3">
    <source>
        <dbReference type="ARBA" id="ARBA00022801"/>
    </source>
</evidence>
<feature type="transmembrane region" description="Helical" evidence="9">
    <location>
        <begin position="291"/>
        <end position="309"/>
    </location>
</feature>
<keyword evidence="11" id="KW-1185">Reference proteome</keyword>
<evidence type="ECO:0000313" key="10">
    <source>
        <dbReference type="EMBL" id="KAK5642112.1"/>
    </source>
</evidence>
<sequence>MATKRKPIHSGKSKLNFRPTTDPSKPEQKGTTPTTTPTSVKEIVTIMILHVCRKSIFFDTNLKVALYLGALFAVSLIADVFTIPKSYLSKSSNIFNQYFVKIAWGWNLLLLIPYVLMTSFIYCCGQKDRILKHHLVRLLIATFWWWFWTTLFGLIEFRYGRCTVRGENLRSRQSCLKAGHLWNGFDISGHSFILIYGSLVFIEETKSILSWDSIKEHIRLEEHYRLTKDLNLNTNPLRLLSDTQLKLLQINYAKLTPYIRGLFVIITLFQVLWDVMLISTMLYFHVMIEKFVGGVCAILTWYFTYRYWYCQTKFLPRMPGDGLFRYIKPKSSTSLSGRKRASVISDNQLPRFMGMPLYGLKTDNGNVSNVQTDDSSR</sequence>
<keyword evidence="3" id="KW-0378">Hydrolase</keyword>
<evidence type="ECO:0000256" key="7">
    <source>
        <dbReference type="ARBA" id="ARBA00023136"/>
    </source>
</evidence>
<feature type="region of interest" description="Disordered" evidence="8">
    <location>
        <begin position="1"/>
        <end position="36"/>
    </location>
</feature>
<protein>
    <recommendedName>
        <fullName evidence="12">FIT family protein</fullName>
    </recommendedName>
</protein>
<comment type="caution">
    <text evidence="10">The sequence shown here is derived from an EMBL/GenBank/DDBJ whole genome shotgun (WGS) entry which is preliminary data.</text>
</comment>
<dbReference type="PANTHER" id="PTHR23129">
    <property type="entry name" value="ACYL-COENZYME A DIPHOSPHATASE FITM2"/>
    <property type="match status" value="1"/>
</dbReference>
<dbReference type="GO" id="GO:0010945">
    <property type="term" value="F:coenzyme A diphosphatase activity"/>
    <property type="evidence" value="ECO:0007669"/>
    <property type="project" value="InterPro"/>
</dbReference>
<evidence type="ECO:0000256" key="1">
    <source>
        <dbReference type="ARBA" id="ARBA00004477"/>
    </source>
</evidence>
<feature type="compositionally biased region" description="Basic residues" evidence="8">
    <location>
        <begin position="1"/>
        <end position="12"/>
    </location>
</feature>
<dbReference type="GO" id="GO:0005789">
    <property type="term" value="C:endoplasmic reticulum membrane"/>
    <property type="evidence" value="ECO:0007669"/>
    <property type="project" value="UniProtKB-SubCell"/>
</dbReference>
<keyword evidence="4" id="KW-0256">Endoplasmic reticulum</keyword>
<dbReference type="GO" id="GO:0008654">
    <property type="term" value="P:phospholipid biosynthetic process"/>
    <property type="evidence" value="ECO:0007669"/>
    <property type="project" value="TreeGrafter"/>
</dbReference>
<dbReference type="InterPro" id="IPR019388">
    <property type="entry name" value="FIT"/>
</dbReference>
<accession>A0AAN7ZH83</accession>
<keyword evidence="7 9" id="KW-0472">Membrane</keyword>
<feature type="transmembrane region" description="Helical" evidence="9">
    <location>
        <begin position="103"/>
        <end position="123"/>
    </location>
</feature>
<dbReference type="PANTHER" id="PTHR23129:SF0">
    <property type="entry name" value="ACYL-COENZYME A DIPHOSPHATASE FITM2"/>
    <property type="match status" value="1"/>
</dbReference>
<dbReference type="GO" id="GO:0034389">
    <property type="term" value="P:lipid droplet organization"/>
    <property type="evidence" value="ECO:0007669"/>
    <property type="project" value="InterPro"/>
</dbReference>
<keyword evidence="6" id="KW-0443">Lipid metabolism</keyword>
<feature type="transmembrane region" description="Helical" evidence="9">
    <location>
        <begin position="181"/>
        <end position="202"/>
    </location>
</feature>
<dbReference type="Pfam" id="PF10261">
    <property type="entry name" value="FIT"/>
    <property type="match status" value="2"/>
</dbReference>
<feature type="transmembrane region" description="Helical" evidence="9">
    <location>
        <begin position="64"/>
        <end position="83"/>
    </location>
</feature>
<evidence type="ECO:0000256" key="4">
    <source>
        <dbReference type="ARBA" id="ARBA00022824"/>
    </source>
</evidence>
<reference evidence="10 11" key="1">
    <citation type="journal article" date="2024" name="Insects">
        <title>An Improved Chromosome-Level Genome Assembly of the Firefly Pyrocoelia pectoralis.</title>
        <authorList>
            <person name="Fu X."/>
            <person name="Meyer-Rochow V.B."/>
            <person name="Ballantyne L."/>
            <person name="Zhu X."/>
        </authorList>
    </citation>
    <scope>NUCLEOTIDE SEQUENCE [LARGE SCALE GENOMIC DNA]</scope>
    <source>
        <strain evidence="10">XCY_ONT2</strain>
    </source>
</reference>
<evidence type="ECO:0000256" key="6">
    <source>
        <dbReference type="ARBA" id="ARBA00023098"/>
    </source>
</evidence>
<keyword evidence="5 9" id="KW-1133">Transmembrane helix</keyword>
<proteinExistence type="inferred from homology"/>
<dbReference type="EMBL" id="JAVRBK010000006">
    <property type="protein sequence ID" value="KAK5642112.1"/>
    <property type="molecule type" value="Genomic_DNA"/>
</dbReference>
<gene>
    <name evidence="10" type="ORF">RI129_008279</name>
</gene>
<dbReference type="AlphaFoldDB" id="A0AAN7ZH83"/>
<evidence type="ECO:0008006" key="12">
    <source>
        <dbReference type="Google" id="ProtNLM"/>
    </source>
</evidence>
<name>A0AAN7ZH83_9COLE</name>
<evidence type="ECO:0000256" key="8">
    <source>
        <dbReference type="SAM" id="MobiDB-lite"/>
    </source>
</evidence>
<dbReference type="HAMAP" id="MF_03230">
    <property type="entry name" value="FITM2"/>
    <property type="match status" value="1"/>
</dbReference>
<dbReference type="Proteomes" id="UP001329430">
    <property type="component" value="Chromosome 6"/>
</dbReference>
<feature type="transmembrane region" description="Helical" evidence="9">
    <location>
        <begin position="135"/>
        <end position="155"/>
    </location>
</feature>
<keyword evidence="2 9" id="KW-0812">Transmembrane</keyword>